<protein>
    <submittedName>
        <fullName evidence="1">Uncharacterized protein</fullName>
    </submittedName>
</protein>
<dbReference type="KEGG" id="rhp:LPB142_07180"/>
<evidence type="ECO:0000313" key="2">
    <source>
        <dbReference type="Proteomes" id="UP000176562"/>
    </source>
</evidence>
<dbReference type="AlphaFoldDB" id="A0A1D9MB91"/>
<proteinExistence type="predicted"/>
<evidence type="ECO:0000313" key="1">
    <source>
        <dbReference type="EMBL" id="AOZ69132.1"/>
    </source>
</evidence>
<accession>A0A1D9MB91</accession>
<name>A0A1D9MB91_9RHOB</name>
<gene>
    <name evidence="1" type="ORF">LPB142_07180</name>
</gene>
<organism evidence="1 2">
    <name type="scientific">Rhodobacter xanthinilyticus</name>
    <dbReference type="NCBI Taxonomy" id="1850250"/>
    <lineage>
        <taxon>Bacteria</taxon>
        <taxon>Pseudomonadati</taxon>
        <taxon>Pseudomonadota</taxon>
        <taxon>Alphaproteobacteria</taxon>
        <taxon>Rhodobacterales</taxon>
        <taxon>Rhodobacter group</taxon>
        <taxon>Rhodobacter</taxon>
    </lineage>
</organism>
<dbReference type="STRING" id="1850250.LPB142_07180"/>
<reference evidence="1 2" key="1">
    <citation type="submission" date="2016-10" db="EMBL/GenBank/DDBJ databases">
        <title>Rhodobacter sp. LPB0142, isolated from sea water.</title>
        <authorList>
            <person name="Kim E."/>
            <person name="Yi H."/>
        </authorList>
    </citation>
    <scope>NUCLEOTIDE SEQUENCE [LARGE SCALE GENOMIC DNA]</scope>
    <source>
        <strain evidence="1 2">LPB0142</strain>
    </source>
</reference>
<keyword evidence="2" id="KW-1185">Reference proteome</keyword>
<dbReference type="Proteomes" id="UP000176562">
    <property type="component" value="Chromosome"/>
</dbReference>
<dbReference type="EMBL" id="CP017781">
    <property type="protein sequence ID" value="AOZ69132.1"/>
    <property type="molecule type" value="Genomic_DNA"/>
</dbReference>
<sequence length="61" mass="7156">MAELGYVGSADYVEMWKQSVRVEKAQYPALVGVAYFNQREVYPWPENFGAPDWRMKNQILK</sequence>